<dbReference type="AlphaFoldDB" id="A0A6J6P3Y5"/>
<keyword evidence="1" id="KW-0676">Redox-active center</keyword>
<dbReference type="PANTHER" id="PTHR43110:SF1">
    <property type="entry name" value="THIOL PEROXIDASE"/>
    <property type="match status" value="1"/>
</dbReference>
<evidence type="ECO:0000313" key="3">
    <source>
        <dbReference type="EMBL" id="CAB4691323.1"/>
    </source>
</evidence>
<gene>
    <name evidence="3" type="ORF">UFOPK2399_00738</name>
</gene>
<organism evidence="3">
    <name type="scientific">freshwater metagenome</name>
    <dbReference type="NCBI Taxonomy" id="449393"/>
    <lineage>
        <taxon>unclassified sequences</taxon>
        <taxon>metagenomes</taxon>
        <taxon>ecological metagenomes</taxon>
    </lineage>
</organism>
<name>A0A6J6P3Y5_9ZZZZ</name>
<dbReference type="GO" id="GO:0016491">
    <property type="term" value="F:oxidoreductase activity"/>
    <property type="evidence" value="ECO:0007669"/>
    <property type="project" value="InterPro"/>
</dbReference>
<evidence type="ECO:0000259" key="2">
    <source>
        <dbReference type="PROSITE" id="PS51352"/>
    </source>
</evidence>
<dbReference type="InterPro" id="IPR000866">
    <property type="entry name" value="AhpC/TSA"/>
</dbReference>
<dbReference type="PANTHER" id="PTHR43110">
    <property type="entry name" value="THIOL PEROXIDASE"/>
    <property type="match status" value="1"/>
</dbReference>
<dbReference type="GO" id="GO:0016209">
    <property type="term" value="F:antioxidant activity"/>
    <property type="evidence" value="ECO:0007669"/>
    <property type="project" value="InterPro"/>
</dbReference>
<evidence type="ECO:0000256" key="1">
    <source>
        <dbReference type="ARBA" id="ARBA00023284"/>
    </source>
</evidence>
<protein>
    <submittedName>
        <fullName evidence="3">Unannotated protein</fullName>
    </submittedName>
</protein>
<dbReference type="InterPro" id="IPR050455">
    <property type="entry name" value="Tpx_Peroxidase_subfamily"/>
</dbReference>
<dbReference type="SUPFAM" id="SSF52833">
    <property type="entry name" value="Thioredoxin-like"/>
    <property type="match status" value="1"/>
</dbReference>
<feature type="domain" description="Thioredoxin" evidence="2">
    <location>
        <begin position="3"/>
        <end position="165"/>
    </location>
</feature>
<dbReference type="PROSITE" id="PS51352">
    <property type="entry name" value="THIOREDOXIN_2"/>
    <property type="match status" value="1"/>
</dbReference>
<dbReference type="Gene3D" id="3.40.30.10">
    <property type="entry name" value="Glutaredoxin"/>
    <property type="match status" value="1"/>
</dbReference>
<sequence length="166" mass="17472">MTAATGTTVAPFRLVRGPNDVVTSTELLADGPILFHFFPFAYTGSLEKGQGCEAQVCGFGALLDDFTAAGVQVIGVSHDSPFALKAWANDLGQTYPLLSDFEWEAAKSFGVLLDEALGAFRPLNTRAAFLLDTDGTVAYGWSAGDEINHLPNPAECLAAARSLTAA</sequence>
<proteinExistence type="predicted"/>
<reference evidence="3" key="1">
    <citation type="submission" date="2020-05" db="EMBL/GenBank/DDBJ databases">
        <authorList>
            <person name="Chiriac C."/>
            <person name="Salcher M."/>
            <person name="Ghai R."/>
            <person name="Kavagutti S V."/>
        </authorList>
    </citation>
    <scope>NUCLEOTIDE SEQUENCE</scope>
</reference>
<dbReference type="Pfam" id="PF00578">
    <property type="entry name" value="AhpC-TSA"/>
    <property type="match status" value="1"/>
</dbReference>
<dbReference type="InterPro" id="IPR013766">
    <property type="entry name" value="Thioredoxin_domain"/>
</dbReference>
<accession>A0A6J6P3Y5</accession>
<dbReference type="InterPro" id="IPR036249">
    <property type="entry name" value="Thioredoxin-like_sf"/>
</dbReference>
<dbReference type="EMBL" id="CAEZXP010000001">
    <property type="protein sequence ID" value="CAB4691323.1"/>
    <property type="molecule type" value="Genomic_DNA"/>
</dbReference>